<comment type="cofactor">
    <cofactor evidence="18">
        <name>Mg(2+)</name>
        <dbReference type="ChEBI" id="CHEBI:18420"/>
    </cofactor>
    <text evidence="18">Mn(2+), Zn(2+), Cd(2+) and Co(2+) support activity to lesser extents.</text>
</comment>
<comment type="subcellular location">
    <subcellularLocation>
        <location evidence="1">Cell membrane</location>
        <topology evidence="1">Multi-pass membrane protein</topology>
    </subcellularLocation>
</comment>
<keyword evidence="6 19" id="KW-0812">Transmembrane</keyword>
<evidence type="ECO:0008006" key="22">
    <source>
        <dbReference type="Google" id="ProtNLM"/>
    </source>
</evidence>
<dbReference type="GO" id="GO:0016301">
    <property type="term" value="F:kinase activity"/>
    <property type="evidence" value="ECO:0007669"/>
    <property type="project" value="UniProtKB-KW"/>
</dbReference>
<keyword evidence="8" id="KW-0418">Kinase</keyword>
<reference evidence="20 21" key="1">
    <citation type="journal article" date="2016" name="Nat. Commun.">
        <title>Thousands of microbial genomes shed light on interconnected biogeochemical processes in an aquifer system.</title>
        <authorList>
            <person name="Anantharaman K."/>
            <person name="Brown C.T."/>
            <person name="Hug L.A."/>
            <person name="Sharon I."/>
            <person name="Castelle C.J."/>
            <person name="Probst A.J."/>
            <person name="Thomas B.C."/>
            <person name="Singh A."/>
            <person name="Wilkins M.J."/>
            <person name="Karaoz U."/>
            <person name="Brodie E.L."/>
            <person name="Williams K.H."/>
            <person name="Hubbard S.S."/>
            <person name="Banfield J.F."/>
        </authorList>
    </citation>
    <scope>NUCLEOTIDE SEQUENCE [LARGE SCALE GENOMIC DNA]</scope>
</reference>
<feature type="binding site" evidence="16">
    <location>
        <position position="49"/>
    </location>
    <ligand>
        <name>substrate</name>
    </ligand>
</feature>
<dbReference type="Proteomes" id="UP000176484">
    <property type="component" value="Unassembled WGS sequence"/>
</dbReference>
<dbReference type="GO" id="GO:0046872">
    <property type="term" value="F:metal ion binding"/>
    <property type="evidence" value="ECO:0007669"/>
    <property type="project" value="UniProtKB-KW"/>
</dbReference>
<gene>
    <name evidence="20" type="ORF">A2121_01395</name>
</gene>
<evidence type="ECO:0000256" key="2">
    <source>
        <dbReference type="ARBA" id="ARBA00005967"/>
    </source>
</evidence>
<dbReference type="PANTHER" id="PTHR34299">
    <property type="entry name" value="DIACYLGLYCEROL KINASE"/>
    <property type="match status" value="1"/>
</dbReference>
<feature type="transmembrane region" description="Helical" evidence="19">
    <location>
        <begin position="12"/>
        <end position="29"/>
    </location>
</feature>
<feature type="active site" description="Proton acceptor" evidence="15">
    <location>
        <position position="49"/>
    </location>
</feature>
<comment type="similarity">
    <text evidence="2">Belongs to the bacterial diacylglycerol kinase family.</text>
</comment>
<dbReference type="CDD" id="cd14265">
    <property type="entry name" value="UDPK_IM_like"/>
    <property type="match status" value="1"/>
</dbReference>
<evidence type="ECO:0000256" key="14">
    <source>
        <dbReference type="ARBA" id="ARBA00023264"/>
    </source>
</evidence>
<evidence type="ECO:0000256" key="9">
    <source>
        <dbReference type="ARBA" id="ARBA00022840"/>
    </source>
</evidence>
<evidence type="ECO:0000256" key="17">
    <source>
        <dbReference type="PIRSR" id="PIRSR600829-3"/>
    </source>
</evidence>
<sequence length="101" mass="11093">MYIVWKTTRLISVHVLSAVAVVIAGFYFNVSGIEWVALIFAIGFVMVSEVFNTAIEIDIDLTSPGYHPYARDTKDVAAAAVLLSVFVSIIIGLIIFLPKIF</sequence>
<dbReference type="Pfam" id="PF01219">
    <property type="entry name" value="DAGK_prokar"/>
    <property type="match status" value="1"/>
</dbReference>
<keyword evidence="5" id="KW-0808">Transferase</keyword>
<protein>
    <recommendedName>
        <fullName evidence="22">Diacylglycerol kinase</fullName>
    </recommendedName>
</protein>
<dbReference type="GO" id="GO:0005886">
    <property type="term" value="C:plasma membrane"/>
    <property type="evidence" value="ECO:0007669"/>
    <property type="project" value="UniProtKB-SubCell"/>
</dbReference>
<proteinExistence type="inferred from homology"/>
<evidence type="ECO:0000256" key="13">
    <source>
        <dbReference type="ARBA" id="ARBA00023209"/>
    </source>
</evidence>
<comment type="caution">
    <text evidence="20">The sequence shown here is derived from an EMBL/GenBank/DDBJ whole genome shotgun (WGS) entry which is preliminary data.</text>
</comment>
<keyword evidence="7 17" id="KW-0547">Nucleotide-binding</keyword>
<dbReference type="GO" id="GO:0005524">
    <property type="term" value="F:ATP binding"/>
    <property type="evidence" value="ECO:0007669"/>
    <property type="project" value="UniProtKB-KW"/>
</dbReference>
<evidence type="ECO:0000256" key="8">
    <source>
        <dbReference type="ARBA" id="ARBA00022777"/>
    </source>
</evidence>
<evidence type="ECO:0000256" key="4">
    <source>
        <dbReference type="ARBA" id="ARBA00022516"/>
    </source>
</evidence>
<evidence type="ECO:0000313" key="21">
    <source>
        <dbReference type="Proteomes" id="UP000176484"/>
    </source>
</evidence>
<feature type="transmembrane region" description="Helical" evidence="19">
    <location>
        <begin position="76"/>
        <end position="97"/>
    </location>
</feature>
<keyword evidence="14" id="KW-1208">Phospholipid metabolism</keyword>
<evidence type="ECO:0000256" key="6">
    <source>
        <dbReference type="ARBA" id="ARBA00022692"/>
    </source>
</evidence>
<evidence type="ECO:0000256" key="12">
    <source>
        <dbReference type="ARBA" id="ARBA00023136"/>
    </source>
</evidence>
<evidence type="ECO:0000256" key="18">
    <source>
        <dbReference type="PIRSR" id="PIRSR600829-4"/>
    </source>
</evidence>
<dbReference type="InterPro" id="IPR036945">
    <property type="entry name" value="DAGK_sf"/>
</dbReference>
<evidence type="ECO:0000256" key="1">
    <source>
        <dbReference type="ARBA" id="ARBA00004651"/>
    </source>
</evidence>
<keyword evidence="12 19" id="KW-0472">Membrane</keyword>
<evidence type="ECO:0000256" key="5">
    <source>
        <dbReference type="ARBA" id="ARBA00022679"/>
    </source>
</evidence>
<evidence type="ECO:0000256" key="16">
    <source>
        <dbReference type="PIRSR" id="PIRSR600829-2"/>
    </source>
</evidence>
<accession>A0A1F6TKW2</accession>
<dbReference type="Gene3D" id="1.10.287.3610">
    <property type="match status" value="1"/>
</dbReference>
<feature type="binding site" evidence="17">
    <location>
        <position position="56"/>
    </location>
    <ligand>
        <name>ATP</name>
        <dbReference type="ChEBI" id="CHEBI:30616"/>
    </ligand>
</feature>
<keyword evidence="4" id="KW-0444">Lipid biosynthesis</keyword>
<dbReference type="PANTHER" id="PTHR34299:SF1">
    <property type="entry name" value="DIACYLGLYCEROL KINASE"/>
    <property type="match status" value="1"/>
</dbReference>
<keyword evidence="10 19" id="KW-1133">Transmembrane helix</keyword>
<dbReference type="InterPro" id="IPR033717">
    <property type="entry name" value="UDPK"/>
</dbReference>
<dbReference type="InterPro" id="IPR000829">
    <property type="entry name" value="DAGK"/>
</dbReference>
<evidence type="ECO:0000256" key="10">
    <source>
        <dbReference type="ARBA" id="ARBA00022989"/>
    </source>
</evidence>
<keyword evidence="18" id="KW-0460">Magnesium</keyword>
<feature type="binding site" evidence="17">
    <location>
        <begin position="74"/>
        <end position="75"/>
    </location>
    <ligand>
        <name>ATP</name>
        <dbReference type="ChEBI" id="CHEBI:30616"/>
    </ligand>
</feature>
<organism evidence="20 21">
    <name type="scientific">Candidatus Nomurabacteria bacterium GWB1_40_6</name>
    <dbReference type="NCBI Taxonomy" id="1801727"/>
    <lineage>
        <taxon>Bacteria</taxon>
        <taxon>Candidatus Nomuraibacteriota</taxon>
    </lineage>
</organism>
<dbReference type="AlphaFoldDB" id="A0A1F6TKW2"/>
<keyword evidence="3" id="KW-1003">Cell membrane</keyword>
<feature type="binding site" evidence="18">
    <location>
        <position position="56"/>
    </location>
    <ligand>
        <name>a divalent metal cation</name>
        <dbReference type="ChEBI" id="CHEBI:60240"/>
    </ligand>
</feature>
<keyword evidence="11" id="KW-0443">Lipid metabolism</keyword>
<feature type="transmembrane region" description="Helical" evidence="19">
    <location>
        <begin position="35"/>
        <end position="55"/>
    </location>
</feature>
<evidence type="ECO:0000256" key="11">
    <source>
        <dbReference type="ARBA" id="ARBA00023098"/>
    </source>
</evidence>
<keyword evidence="18" id="KW-0479">Metal-binding</keyword>
<keyword evidence="13" id="KW-0594">Phospholipid biosynthesis</keyword>
<evidence type="ECO:0000256" key="15">
    <source>
        <dbReference type="PIRSR" id="PIRSR600829-1"/>
    </source>
</evidence>
<evidence type="ECO:0000256" key="3">
    <source>
        <dbReference type="ARBA" id="ARBA00022475"/>
    </source>
</evidence>
<dbReference type="GO" id="GO:0008654">
    <property type="term" value="P:phospholipid biosynthetic process"/>
    <property type="evidence" value="ECO:0007669"/>
    <property type="project" value="UniProtKB-KW"/>
</dbReference>
<keyword evidence="9 17" id="KW-0067">ATP-binding</keyword>
<dbReference type="EMBL" id="MFTD01000040">
    <property type="protein sequence ID" value="OGI45726.1"/>
    <property type="molecule type" value="Genomic_DNA"/>
</dbReference>
<evidence type="ECO:0000313" key="20">
    <source>
        <dbReference type="EMBL" id="OGI45726.1"/>
    </source>
</evidence>
<name>A0A1F6TKW2_9BACT</name>
<evidence type="ECO:0000256" key="19">
    <source>
        <dbReference type="SAM" id="Phobius"/>
    </source>
</evidence>
<evidence type="ECO:0000256" key="7">
    <source>
        <dbReference type="ARBA" id="ARBA00022741"/>
    </source>
</evidence>